<proteinExistence type="inferred from homology"/>
<accession>A0A1L4D4C4</accession>
<organism evidence="7 8">
    <name type="scientific">Silvanigrella aquatica</name>
    <dbReference type="NCBI Taxonomy" id="1915309"/>
    <lineage>
        <taxon>Bacteria</taxon>
        <taxon>Pseudomonadati</taxon>
        <taxon>Bdellovibrionota</taxon>
        <taxon>Oligoflexia</taxon>
        <taxon>Silvanigrellales</taxon>
        <taxon>Silvanigrellaceae</taxon>
        <taxon>Silvanigrella</taxon>
    </lineage>
</organism>
<keyword evidence="3 5" id="KW-0663">Pyridoxal phosphate</keyword>
<evidence type="ECO:0000256" key="4">
    <source>
        <dbReference type="PIRSR" id="PIRSR006278-1"/>
    </source>
</evidence>
<dbReference type="PANTHER" id="PTHR43780:SF2">
    <property type="entry name" value="1-AMINOCYCLOPROPANE-1-CARBOXYLATE DEAMINASE-RELATED"/>
    <property type="match status" value="1"/>
</dbReference>
<dbReference type="STRING" id="1915309.AXG55_03355"/>
<dbReference type="AlphaFoldDB" id="A0A1L4D4C4"/>
<dbReference type="KEGG" id="saqi:AXG55_03355"/>
<dbReference type="Pfam" id="PF00291">
    <property type="entry name" value="PALP"/>
    <property type="match status" value="1"/>
</dbReference>
<dbReference type="Proteomes" id="UP000184731">
    <property type="component" value="Chromosome"/>
</dbReference>
<reference evidence="7 8" key="1">
    <citation type="submission" date="2016-10" db="EMBL/GenBank/DDBJ databases">
        <title>Silvanigrella aquatica sp. nov., isolated from a freshwater lake located in the Black Forest, Germany, description of Silvanigrellaceae fam. nov., Silvanigrellales ord. nov., reclassification of the order Bdellovibrionales in the class Oligoflexia, reclassification of the families Bacteriovoracaceae and Halobacteriovoraceae in the new order Bacteriovoracales ord. nov., and reclassification of the family Pseudobacteriovoracaceae in the order Oligoflexiales.</title>
        <authorList>
            <person name="Hahn M.W."/>
            <person name="Schmidt J."/>
            <person name="Koll U."/>
            <person name="Rohde M."/>
            <person name="Verbag S."/>
            <person name="Pitt A."/>
            <person name="Nakai R."/>
            <person name="Naganuma T."/>
            <person name="Lang E."/>
        </authorList>
    </citation>
    <scope>NUCLEOTIDE SEQUENCE [LARGE SCALE GENOMIC DNA]</scope>
    <source>
        <strain evidence="7 8">MWH-Nonnen-W8red</strain>
    </source>
</reference>
<evidence type="ECO:0000256" key="5">
    <source>
        <dbReference type="PIRSR" id="PIRSR006278-2"/>
    </source>
</evidence>
<dbReference type="Gene3D" id="3.40.50.1100">
    <property type="match status" value="2"/>
</dbReference>
<evidence type="ECO:0000313" key="7">
    <source>
        <dbReference type="EMBL" id="APJ05063.1"/>
    </source>
</evidence>
<dbReference type="InterPro" id="IPR036052">
    <property type="entry name" value="TrpB-like_PALP_sf"/>
</dbReference>
<feature type="domain" description="Tryptophan synthase beta chain-like PALP" evidence="6">
    <location>
        <begin position="19"/>
        <end position="311"/>
    </location>
</feature>
<keyword evidence="8" id="KW-1185">Reference proteome</keyword>
<evidence type="ECO:0000256" key="3">
    <source>
        <dbReference type="ARBA" id="ARBA00022898"/>
    </source>
</evidence>
<dbReference type="GO" id="GO:0019148">
    <property type="term" value="F:D-cysteine desulfhydrase activity"/>
    <property type="evidence" value="ECO:0007669"/>
    <property type="project" value="TreeGrafter"/>
</dbReference>
<evidence type="ECO:0000256" key="2">
    <source>
        <dbReference type="ARBA" id="ARBA00008639"/>
    </source>
</evidence>
<dbReference type="SUPFAM" id="SSF53686">
    <property type="entry name" value="Tryptophan synthase beta subunit-like PLP-dependent enzymes"/>
    <property type="match status" value="1"/>
</dbReference>
<protein>
    <recommendedName>
        <fullName evidence="6">Tryptophan synthase beta chain-like PALP domain-containing protein</fullName>
    </recommendedName>
</protein>
<feature type="modified residue" description="N6-(pyridoxal phosphate)lysine" evidence="5">
    <location>
        <position position="48"/>
    </location>
</feature>
<feature type="active site" description="Nucleophile" evidence="4">
    <location>
        <position position="75"/>
    </location>
</feature>
<name>A0A1L4D4C4_9BACT</name>
<evidence type="ECO:0000259" key="6">
    <source>
        <dbReference type="Pfam" id="PF00291"/>
    </source>
</evidence>
<sequence>MKFKVNSYFLENYPQQSRIHKLKNFISEEKNIYIKRDDELGFGASGSKIRKYLSLIPFLVKKDYQEVIIIGGPYSNNVLTAAQLLTENNIKPIVFIPKNKKYKITGNFLLSSLILNETSIIYFDDSEKLQDKIELYIREKKINNIDVGIISEGANMKESLPGAITLALDIFRNELESNLEFSHIFLDSGSGLMAIATLLAFSFLNKQTKLHIVQIAGDENEFLKELEIHRKNFENIFQLEIKHLSPFYLYSPNVAKSFGATNATVFKTILSMGRTNGILLDPIYSAKLFFEGKKIIIDNQLKGNLLFVHSGGGLSLFGFEEKLQKYIH</sequence>
<dbReference type="EMBL" id="CP017834">
    <property type="protein sequence ID" value="APJ05063.1"/>
    <property type="molecule type" value="Genomic_DNA"/>
</dbReference>
<evidence type="ECO:0000256" key="1">
    <source>
        <dbReference type="ARBA" id="ARBA00001933"/>
    </source>
</evidence>
<dbReference type="PANTHER" id="PTHR43780">
    <property type="entry name" value="1-AMINOCYCLOPROPANE-1-CARBOXYLATE DEAMINASE-RELATED"/>
    <property type="match status" value="1"/>
</dbReference>
<comment type="similarity">
    <text evidence="2">Belongs to the ACC deaminase/D-cysteine desulfhydrase family.</text>
</comment>
<dbReference type="InterPro" id="IPR027278">
    <property type="entry name" value="ACCD_DCysDesulf"/>
</dbReference>
<evidence type="ECO:0000313" key="8">
    <source>
        <dbReference type="Proteomes" id="UP000184731"/>
    </source>
</evidence>
<gene>
    <name evidence="7" type="ORF">AXG55_03355</name>
</gene>
<comment type="cofactor">
    <cofactor evidence="1">
        <name>pyridoxal 5'-phosphate</name>
        <dbReference type="ChEBI" id="CHEBI:597326"/>
    </cofactor>
</comment>
<dbReference type="InterPro" id="IPR001926">
    <property type="entry name" value="TrpB-like_PALP"/>
</dbReference>
<dbReference type="PIRSF" id="PIRSF006278">
    <property type="entry name" value="ACCD_DCysDesulf"/>
    <property type="match status" value="1"/>
</dbReference>